<accession>A0A7S4R9K5</accession>
<dbReference type="InterPro" id="IPR027267">
    <property type="entry name" value="AH/BAR_dom_sf"/>
</dbReference>
<gene>
    <name evidence="2" type="ORF">DBRI00130_LOCUS15170</name>
</gene>
<feature type="compositionally biased region" description="Acidic residues" evidence="1">
    <location>
        <begin position="37"/>
        <end position="53"/>
    </location>
</feature>
<protein>
    <recommendedName>
        <fullName evidence="3">PH domain-containing protein</fullName>
    </recommendedName>
</protein>
<dbReference type="AlphaFoldDB" id="A0A7S4R9K5"/>
<feature type="region of interest" description="Disordered" evidence="1">
    <location>
        <begin position="365"/>
        <end position="385"/>
    </location>
</feature>
<feature type="compositionally biased region" description="Acidic residues" evidence="1">
    <location>
        <begin position="82"/>
        <end position="93"/>
    </location>
</feature>
<evidence type="ECO:0000256" key="1">
    <source>
        <dbReference type="SAM" id="MobiDB-lite"/>
    </source>
</evidence>
<sequence length="683" mass="75509">MSEEEPAAVSSDAKEDGKAEDATDAPKEKEEVKGEKEEEVQEEKEEEVQEEKEEEVKEENTDKTTNGDAPPMSHAEDKIAESDDEGPTDEEVAEIQRNASGGTDPSDIEEEPPAAKTNTTILIEEESDDQPHLFPPVDNRARATSHSKIRAYEAKRRAAYKQKLASSSLYWRSFRDLLNASVEETERAESIVKGQAVANEAYAVAMAAAYEDTFDDDGKPVTDPKKKKKLFETRMKKRAAVSTKMLSLSEAAGAIMSSRQTTDGTSNAGAALSDLSSIEQASERRGSLLASVIESHSILADRYDEHSTFLREEIIPPLFQLCENLIVEVETIEKLGDAIIDELTAAEKEVADAWEDYYKTAVKSLGGEGSSASHRKGASSTKDGPALVENSKDVWIAEMHYRMSVAFLSACWEKCSSELSKLFSSMKEIECTRRFRLREILLTFLERQERLWLGLPSVLTPVLKGLTDKPMDRSSIENDVQSSIRLRAQNLQREDVERKSKGGHGPGPGLAGVDPGDGNFELTSPLMSDLLFKAKVIEKKGHGMMTSWKTTLAVVTADSFLHLFDMPTTVKFHSGSAPEVAFHALLPPVIVPTKETIAKHGYPKISVPKAWCQNLTPTESIVLPNSTISFQDEKGNSAFEITETVFNSGTARKFFTTSTKKMYLRTVTREETIDWIAALKAHK</sequence>
<name>A0A7S4R9K5_9STRA</name>
<feature type="compositionally biased region" description="Basic and acidic residues" evidence="1">
    <location>
        <begin position="12"/>
        <end position="36"/>
    </location>
</feature>
<dbReference type="Gene3D" id="2.30.29.30">
    <property type="entry name" value="Pleckstrin-homology domain (PH domain)/Phosphotyrosine-binding domain (PTB)"/>
    <property type="match status" value="1"/>
</dbReference>
<dbReference type="EMBL" id="HBNS01019046">
    <property type="protein sequence ID" value="CAE4607684.1"/>
    <property type="molecule type" value="Transcribed_RNA"/>
</dbReference>
<organism evidence="2">
    <name type="scientific">Ditylum brightwellii</name>
    <dbReference type="NCBI Taxonomy" id="49249"/>
    <lineage>
        <taxon>Eukaryota</taxon>
        <taxon>Sar</taxon>
        <taxon>Stramenopiles</taxon>
        <taxon>Ochrophyta</taxon>
        <taxon>Bacillariophyta</taxon>
        <taxon>Mediophyceae</taxon>
        <taxon>Lithodesmiophycidae</taxon>
        <taxon>Lithodesmiales</taxon>
        <taxon>Lithodesmiaceae</taxon>
        <taxon>Ditylum</taxon>
    </lineage>
</organism>
<reference evidence="2" key="1">
    <citation type="submission" date="2021-01" db="EMBL/GenBank/DDBJ databases">
        <authorList>
            <person name="Corre E."/>
            <person name="Pelletier E."/>
            <person name="Niang G."/>
            <person name="Scheremetjew M."/>
            <person name="Finn R."/>
            <person name="Kale V."/>
            <person name="Holt S."/>
            <person name="Cochrane G."/>
            <person name="Meng A."/>
            <person name="Brown T."/>
            <person name="Cohen L."/>
        </authorList>
    </citation>
    <scope>NUCLEOTIDE SEQUENCE</scope>
    <source>
        <strain evidence="2">GSO104</strain>
    </source>
</reference>
<dbReference type="InterPro" id="IPR011993">
    <property type="entry name" value="PH-like_dom_sf"/>
</dbReference>
<feature type="region of interest" description="Disordered" evidence="1">
    <location>
        <begin position="1"/>
        <end position="145"/>
    </location>
</feature>
<dbReference type="Gene3D" id="1.20.1270.60">
    <property type="entry name" value="Arfaptin homology (AH) domain/BAR domain"/>
    <property type="match status" value="1"/>
</dbReference>
<dbReference type="SUPFAM" id="SSF103657">
    <property type="entry name" value="BAR/IMD domain-like"/>
    <property type="match status" value="1"/>
</dbReference>
<proteinExistence type="predicted"/>
<evidence type="ECO:0000313" key="2">
    <source>
        <dbReference type="EMBL" id="CAE4607684.1"/>
    </source>
</evidence>
<feature type="region of interest" description="Disordered" evidence="1">
    <location>
        <begin position="491"/>
        <end position="516"/>
    </location>
</feature>
<evidence type="ECO:0008006" key="3">
    <source>
        <dbReference type="Google" id="ProtNLM"/>
    </source>
</evidence>